<evidence type="ECO:0000256" key="7">
    <source>
        <dbReference type="ARBA" id="ARBA00023136"/>
    </source>
</evidence>
<keyword evidence="2" id="KW-0813">Transport</keyword>
<feature type="transmembrane region" description="Helical" evidence="9">
    <location>
        <begin position="95"/>
        <end position="114"/>
    </location>
</feature>
<proteinExistence type="inferred from homology"/>
<evidence type="ECO:0000256" key="9">
    <source>
        <dbReference type="SAM" id="Phobius"/>
    </source>
</evidence>
<evidence type="ECO:0000256" key="5">
    <source>
        <dbReference type="ARBA" id="ARBA00022970"/>
    </source>
</evidence>
<keyword evidence="4 9" id="KW-0812">Transmembrane</keyword>
<evidence type="ECO:0000256" key="8">
    <source>
        <dbReference type="ARBA" id="ARBA00037998"/>
    </source>
</evidence>
<feature type="transmembrane region" description="Helical" evidence="9">
    <location>
        <begin position="134"/>
        <end position="156"/>
    </location>
</feature>
<protein>
    <submittedName>
        <fullName evidence="10">Branched-chain amino acid transport system permease protein</fullName>
    </submittedName>
</protein>
<comment type="similarity">
    <text evidence="8">Belongs to the binding-protein-dependent transport system permease family. LivHM subfamily.</text>
</comment>
<evidence type="ECO:0000313" key="10">
    <source>
        <dbReference type="EMBL" id="NYD53850.1"/>
    </source>
</evidence>
<dbReference type="InterPro" id="IPR052157">
    <property type="entry name" value="BCAA_transport_permease"/>
</dbReference>
<evidence type="ECO:0000256" key="4">
    <source>
        <dbReference type="ARBA" id="ARBA00022692"/>
    </source>
</evidence>
<keyword evidence="3" id="KW-1003">Cell membrane</keyword>
<feature type="transmembrane region" description="Helical" evidence="9">
    <location>
        <begin position="184"/>
        <end position="208"/>
    </location>
</feature>
<evidence type="ECO:0000256" key="3">
    <source>
        <dbReference type="ARBA" id="ARBA00022475"/>
    </source>
</evidence>
<evidence type="ECO:0000256" key="1">
    <source>
        <dbReference type="ARBA" id="ARBA00004651"/>
    </source>
</evidence>
<evidence type="ECO:0000256" key="6">
    <source>
        <dbReference type="ARBA" id="ARBA00022989"/>
    </source>
</evidence>
<feature type="transmembrane region" description="Helical" evidence="9">
    <location>
        <begin position="250"/>
        <end position="272"/>
    </location>
</feature>
<dbReference type="EMBL" id="JACCBH010000001">
    <property type="protein sequence ID" value="NYD53850.1"/>
    <property type="molecule type" value="Genomic_DNA"/>
</dbReference>
<accession>A0A7Y9ETV5</accession>
<dbReference type="PANTHER" id="PTHR11795:SF447">
    <property type="entry name" value="ABC TRANSPORTER PERMEASE PROTEIN"/>
    <property type="match status" value="1"/>
</dbReference>
<dbReference type="InterPro" id="IPR001851">
    <property type="entry name" value="ABC_transp_permease"/>
</dbReference>
<keyword evidence="7 9" id="KW-0472">Membrane</keyword>
<dbReference type="GO" id="GO:0005886">
    <property type="term" value="C:plasma membrane"/>
    <property type="evidence" value="ECO:0007669"/>
    <property type="project" value="UniProtKB-SubCell"/>
</dbReference>
<dbReference type="AlphaFoldDB" id="A0A7Y9ETV5"/>
<keyword evidence="11" id="KW-1185">Reference proteome</keyword>
<organism evidence="10 11">
    <name type="scientific">Microbacterium pseudoresistens</name>
    <dbReference type="NCBI Taxonomy" id="640634"/>
    <lineage>
        <taxon>Bacteria</taxon>
        <taxon>Bacillati</taxon>
        <taxon>Actinomycetota</taxon>
        <taxon>Actinomycetes</taxon>
        <taxon>Micrococcales</taxon>
        <taxon>Microbacteriaceae</taxon>
        <taxon>Microbacterium</taxon>
    </lineage>
</organism>
<dbReference type="RefSeq" id="WP_179431714.1">
    <property type="nucleotide sequence ID" value="NZ_BAABLC010000001.1"/>
</dbReference>
<sequence>MDFLLVTSLSALVGISTLVISALGLSITFGIMGVINMAHGEFIMIGAFVTVILTSSGVPFVLAIVCAVAAGAMLGLIVERLLISRLYGRRIESTLLATFGLSLVLQQAAVLLIGTTPRGIQTPFGSLAIGSYSIGWYSLLIIGIACLCVIATYLVFTRTRYGMLARATMQNRDMAASLGVNTRWVNATTFTLGSAFAALAGAVLSPLLAVVPSMGLPLISSAFMTVVLGGPAVLAGLVAASGVLGASREIVANAVSPVLGTAALMVVAMLLLRMLPNGISASWKRTL</sequence>
<feature type="transmembrane region" description="Helical" evidence="9">
    <location>
        <begin position="60"/>
        <end position="83"/>
    </location>
</feature>
<comment type="caution">
    <text evidence="10">The sequence shown here is derived from an EMBL/GenBank/DDBJ whole genome shotgun (WGS) entry which is preliminary data.</text>
</comment>
<feature type="transmembrane region" description="Helical" evidence="9">
    <location>
        <begin position="214"/>
        <end position="238"/>
    </location>
</feature>
<evidence type="ECO:0000313" key="11">
    <source>
        <dbReference type="Proteomes" id="UP000552045"/>
    </source>
</evidence>
<reference evidence="10 11" key="1">
    <citation type="submission" date="2020-07" db="EMBL/GenBank/DDBJ databases">
        <title>Sequencing the genomes of 1000 actinobacteria strains.</title>
        <authorList>
            <person name="Klenk H.-P."/>
        </authorList>
    </citation>
    <scope>NUCLEOTIDE SEQUENCE [LARGE SCALE GENOMIC DNA]</scope>
    <source>
        <strain evidence="10 11">DSM 22185</strain>
    </source>
</reference>
<dbReference type="Proteomes" id="UP000552045">
    <property type="component" value="Unassembled WGS sequence"/>
</dbReference>
<feature type="transmembrane region" description="Helical" evidence="9">
    <location>
        <begin position="34"/>
        <end position="54"/>
    </location>
</feature>
<comment type="subcellular location">
    <subcellularLocation>
        <location evidence="1">Cell membrane</location>
        <topology evidence="1">Multi-pass membrane protein</topology>
    </subcellularLocation>
</comment>
<dbReference type="CDD" id="cd06582">
    <property type="entry name" value="TM_PBP1_LivH_like"/>
    <property type="match status" value="1"/>
</dbReference>
<dbReference type="GO" id="GO:0022857">
    <property type="term" value="F:transmembrane transporter activity"/>
    <property type="evidence" value="ECO:0007669"/>
    <property type="project" value="InterPro"/>
</dbReference>
<name>A0A7Y9ETV5_9MICO</name>
<dbReference type="GO" id="GO:0006865">
    <property type="term" value="P:amino acid transport"/>
    <property type="evidence" value="ECO:0007669"/>
    <property type="project" value="UniProtKB-KW"/>
</dbReference>
<dbReference type="PANTHER" id="PTHR11795">
    <property type="entry name" value="BRANCHED-CHAIN AMINO ACID TRANSPORT SYSTEM PERMEASE PROTEIN LIVH"/>
    <property type="match status" value="1"/>
</dbReference>
<keyword evidence="5" id="KW-0029">Amino-acid transport</keyword>
<evidence type="ECO:0000256" key="2">
    <source>
        <dbReference type="ARBA" id="ARBA00022448"/>
    </source>
</evidence>
<keyword evidence="6 9" id="KW-1133">Transmembrane helix</keyword>
<feature type="transmembrane region" description="Helical" evidence="9">
    <location>
        <begin position="6"/>
        <end position="27"/>
    </location>
</feature>
<dbReference type="Pfam" id="PF02653">
    <property type="entry name" value="BPD_transp_2"/>
    <property type="match status" value="1"/>
</dbReference>
<gene>
    <name evidence="10" type="ORF">BKA02_000905</name>
</gene>